<dbReference type="InterPro" id="IPR036097">
    <property type="entry name" value="HisK_dim/P_sf"/>
</dbReference>
<comment type="catalytic activity">
    <reaction evidence="1">
        <text>ATP + protein L-histidine = ADP + protein N-phospho-L-histidine.</text>
        <dbReference type="EC" id="2.7.13.3"/>
    </reaction>
</comment>
<accession>A0ABS9K2R0</accession>
<dbReference type="SUPFAM" id="SSF47384">
    <property type="entry name" value="Homodimeric domain of signal transducing histidine kinase"/>
    <property type="match status" value="1"/>
</dbReference>
<keyword evidence="7 14" id="KW-0418">Kinase</keyword>
<protein>
    <recommendedName>
        <fullName evidence="3">histidine kinase</fullName>
        <ecNumber evidence="3">2.7.13.3</ecNumber>
    </recommendedName>
</protein>
<keyword evidence="9" id="KW-0902">Two-component regulatory system</keyword>
<dbReference type="SMART" id="SM00387">
    <property type="entry name" value="HATPase_c"/>
    <property type="match status" value="1"/>
</dbReference>
<dbReference type="Gene3D" id="3.30.565.10">
    <property type="entry name" value="Histidine kinase-like ATPase, C-terminal domain"/>
    <property type="match status" value="1"/>
</dbReference>
<dbReference type="Pfam" id="PF00512">
    <property type="entry name" value="HisKA"/>
    <property type="match status" value="1"/>
</dbReference>
<keyword evidence="15" id="KW-1185">Reference proteome</keyword>
<evidence type="ECO:0000256" key="11">
    <source>
        <dbReference type="SAM" id="Phobius"/>
    </source>
</evidence>
<dbReference type="Pfam" id="PF08521">
    <property type="entry name" value="2CSK_N"/>
    <property type="match status" value="1"/>
</dbReference>
<dbReference type="EC" id="2.7.13.3" evidence="3"/>
<dbReference type="EMBL" id="JAKLTN010000002">
    <property type="protein sequence ID" value="MCG2577468.1"/>
    <property type="molecule type" value="Genomic_DNA"/>
</dbReference>
<sequence>MPAPNTTSLRLMLINRLLPAMLALLLLGALAAYVVALRAATKAYDRGLLDTAFTIAEQLRVVDGKLQLPLSQQARAVLLTDKFDRIFYAVHSTGGELLDGNPELPTPQYETWLQLGDEGRWYYDGVLDNVPVRLAAYQRRLGEQSVTVIAGETLVKRQELVRDILLGMMLPEILLVVVAGSVIWFGVRSGLRPLDYLRGELADRSQADLRPVTADVPEEMQPVVTEINGLLRRLEQALSSQRNFVSDAAHQLRTPIAALLAQVEAAQHEAGRSENGALRGIHAAAGRLGHLVEQLLALARAEPSLAQTSTVVSLVDLVRNVAESWLPKAIGKDIDLGFELSPALVVGNEVLLQELLANLLDNALRHTPVGGIVTVHCRSADGKAWLGVEDSGPGIPENERQRVGERFYRPAGQIGDGCGLGLAIVREIARQHHGELHIGTSEKLGGALLQVELPARTVGAAG</sequence>
<evidence type="ECO:0000256" key="5">
    <source>
        <dbReference type="ARBA" id="ARBA00022679"/>
    </source>
</evidence>
<dbReference type="InterPro" id="IPR003661">
    <property type="entry name" value="HisK_dim/P_dom"/>
</dbReference>
<dbReference type="InterPro" id="IPR005467">
    <property type="entry name" value="His_kinase_dom"/>
</dbReference>
<comment type="subcellular location">
    <subcellularLocation>
        <location evidence="2">Membrane</location>
    </subcellularLocation>
</comment>
<feature type="transmembrane region" description="Helical" evidence="11">
    <location>
        <begin position="164"/>
        <end position="187"/>
    </location>
</feature>
<dbReference type="InterPro" id="IPR013727">
    <property type="entry name" value="2CSK_N"/>
</dbReference>
<keyword evidence="4" id="KW-0597">Phosphoprotein</keyword>
<dbReference type="PROSITE" id="PS50885">
    <property type="entry name" value="HAMP"/>
    <property type="match status" value="1"/>
</dbReference>
<gene>
    <name evidence="14" type="ORF">LZ012_10730</name>
</gene>
<dbReference type="InterPro" id="IPR003660">
    <property type="entry name" value="HAMP_dom"/>
</dbReference>
<dbReference type="PANTHER" id="PTHR45436:SF1">
    <property type="entry name" value="SENSOR PROTEIN QSEC"/>
    <property type="match status" value="1"/>
</dbReference>
<evidence type="ECO:0000256" key="2">
    <source>
        <dbReference type="ARBA" id="ARBA00004370"/>
    </source>
</evidence>
<name>A0ABS9K2R0_9RHOO</name>
<proteinExistence type="predicted"/>
<evidence type="ECO:0000256" key="1">
    <source>
        <dbReference type="ARBA" id="ARBA00000085"/>
    </source>
</evidence>
<dbReference type="RefSeq" id="WP_275710590.1">
    <property type="nucleotide sequence ID" value="NZ_JAKLTN010000002.1"/>
</dbReference>
<dbReference type="PROSITE" id="PS50109">
    <property type="entry name" value="HIS_KIN"/>
    <property type="match status" value="1"/>
</dbReference>
<evidence type="ECO:0000313" key="15">
    <source>
        <dbReference type="Proteomes" id="UP001165384"/>
    </source>
</evidence>
<evidence type="ECO:0000256" key="6">
    <source>
        <dbReference type="ARBA" id="ARBA00022692"/>
    </source>
</evidence>
<dbReference type="GO" id="GO:0016301">
    <property type="term" value="F:kinase activity"/>
    <property type="evidence" value="ECO:0007669"/>
    <property type="project" value="UniProtKB-KW"/>
</dbReference>
<dbReference type="CDD" id="cd00082">
    <property type="entry name" value="HisKA"/>
    <property type="match status" value="1"/>
</dbReference>
<evidence type="ECO:0000256" key="9">
    <source>
        <dbReference type="ARBA" id="ARBA00023012"/>
    </source>
</evidence>
<dbReference type="InterPro" id="IPR003594">
    <property type="entry name" value="HATPase_dom"/>
</dbReference>
<evidence type="ECO:0000259" key="12">
    <source>
        <dbReference type="PROSITE" id="PS50109"/>
    </source>
</evidence>
<dbReference type="CDD" id="cd00075">
    <property type="entry name" value="HATPase"/>
    <property type="match status" value="1"/>
</dbReference>
<evidence type="ECO:0000259" key="13">
    <source>
        <dbReference type="PROSITE" id="PS50885"/>
    </source>
</evidence>
<dbReference type="Gene3D" id="1.10.287.130">
    <property type="match status" value="1"/>
</dbReference>
<keyword evidence="8 11" id="KW-1133">Transmembrane helix</keyword>
<dbReference type="PRINTS" id="PR00344">
    <property type="entry name" value="BCTRLSENSOR"/>
</dbReference>
<dbReference type="SMART" id="SM00388">
    <property type="entry name" value="HisKA"/>
    <property type="match status" value="1"/>
</dbReference>
<organism evidence="14 15">
    <name type="scientific">Dechloromonas hankyongensis</name>
    <dbReference type="NCBI Taxonomy" id="2908002"/>
    <lineage>
        <taxon>Bacteria</taxon>
        <taxon>Pseudomonadati</taxon>
        <taxon>Pseudomonadota</taxon>
        <taxon>Betaproteobacteria</taxon>
        <taxon>Rhodocyclales</taxon>
        <taxon>Azonexaceae</taxon>
        <taxon>Dechloromonas</taxon>
    </lineage>
</organism>
<dbReference type="Pfam" id="PF02518">
    <property type="entry name" value="HATPase_c"/>
    <property type="match status" value="1"/>
</dbReference>
<dbReference type="InterPro" id="IPR004358">
    <property type="entry name" value="Sig_transdc_His_kin-like_C"/>
</dbReference>
<keyword evidence="10 11" id="KW-0472">Membrane</keyword>
<keyword evidence="6 11" id="KW-0812">Transmembrane</keyword>
<keyword evidence="5" id="KW-0808">Transferase</keyword>
<evidence type="ECO:0000256" key="8">
    <source>
        <dbReference type="ARBA" id="ARBA00022989"/>
    </source>
</evidence>
<feature type="domain" description="HAMP" evidence="13">
    <location>
        <begin position="188"/>
        <end position="239"/>
    </location>
</feature>
<dbReference type="InterPro" id="IPR036890">
    <property type="entry name" value="HATPase_C_sf"/>
</dbReference>
<comment type="caution">
    <text evidence="14">The sequence shown here is derived from an EMBL/GenBank/DDBJ whole genome shotgun (WGS) entry which is preliminary data.</text>
</comment>
<evidence type="ECO:0000256" key="4">
    <source>
        <dbReference type="ARBA" id="ARBA00022553"/>
    </source>
</evidence>
<evidence type="ECO:0000313" key="14">
    <source>
        <dbReference type="EMBL" id="MCG2577468.1"/>
    </source>
</evidence>
<reference evidence="14" key="1">
    <citation type="submission" date="2022-01" db="EMBL/GenBank/DDBJ databases">
        <authorList>
            <person name="Jo J.-H."/>
            <person name="Im W.-T."/>
        </authorList>
    </citation>
    <scope>NUCLEOTIDE SEQUENCE</scope>
    <source>
        <strain evidence="14">XY25</strain>
    </source>
</reference>
<dbReference type="PANTHER" id="PTHR45436">
    <property type="entry name" value="SENSOR HISTIDINE KINASE YKOH"/>
    <property type="match status" value="1"/>
</dbReference>
<feature type="domain" description="Histidine kinase" evidence="12">
    <location>
        <begin position="247"/>
        <end position="457"/>
    </location>
</feature>
<dbReference type="SUPFAM" id="SSF55874">
    <property type="entry name" value="ATPase domain of HSP90 chaperone/DNA topoisomerase II/histidine kinase"/>
    <property type="match status" value="1"/>
</dbReference>
<evidence type="ECO:0000256" key="3">
    <source>
        <dbReference type="ARBA" id="ARBA00012438"/>
    </source>
</evidence>
<dbReference type="InterPro" id="IPR050428">
    <property type="entry name" value="TCS_sensor_his_kinase"/>
</dbReference>
<dbReference type="Proteomes" id="UP001165384">
    <property type="component" value="Unassembled WGS sequence"/>
</dbReference>
<evidence type="ECO:0000256" key="7">
    <source>
        <dbReference type="ARBA" id="ARBA00022777"/>
    </source>
</evidence>
<evidence type="ECO:0000256" key="10">
    <source>
        <dbReference type="ARBA" id="ARBA00023136"/>
    </source>
</evidence>